<dbReference type="Pfam" id="PF05258">
    <property type="entry name" value="DciA"/>
    <property type="match status" value="1"/>
</dbReference>
<protein>
    <recommendedName>
        <fullName evidence="4">Nucleic acid-binding Zn ribbon protein</fullName>
    </recommendedName>
</protein>
<dbReference type="Proteomes" id="UP001501842">
    <property type="component" value="Unassembled WGS sequence"/>
</dbReference>
<name>A0ABP6GBR9_9ACTN</name>
<keyword evidence="3" id="KW-1185">Reference proteome</keyword>
<organism evidence="2 3">
    <name type="scientific">Actinocorallia aurantiaca</name>
    <dbReference type="NCBI Taxonomy" id="46204"/>
    <lineage>
        <taxon>Bacteria</taxon>
        <taxon>Bacillati</taxon>
        <taxon>Actinomycetota</taxon>
        <taxon>Actinomycetes</taxon>
        <taxon>Streptosporangiales</taxon>
        <taxon>Thermomonosporaceae</taxon>
        <taxon>Actinocorallia</taxon>
    </lineage>
</organism>
<reference evidence="3" key="1">
    <citation type="journal article" date="2019" name="Int. J. Syst. Evol. Microbiol.">
        <title>The Global Catalogue of Microorganisms (GCM) 10K type strain sequencing project: providing services to taxonomists for standard genome sequencing and annotation.</title>
        <authorList>
            <consortium name="The Broad Institute Genomics Platform"/>
            <consortium name="The Broad Institute Genome Sequencing Center for Infectious Disease"/>
            <person name="Wu L."/>
            <person name="Ma J."/>
        </authorList>
    </citation>
    <scope>NUCLEOTIDE SEQUENCE [LARGE SCALE GENOMIC DNA]</scope>
    <source>
        <strain evidence="3">JCM 8201</strain>
    </source>
</reference>
<evidence type="ECO:0000256" key="1">
    <source>
        <dbReference type="SAM" id="MobiDB-lite"/>
    </source>
</evidence>
<dbReference type="RefSeq" id="WP_344448245.1">
    <property type="nucleotide sequence ID" value="NZ_BAAATZ010000002.1"/>
</dbReference>
<feature type="region of interest" description="Disordered" evidence="1">
    <location>
        <begin position="20"/>
        <end position="61"/>
    </location>
</feature>
<dbReference type="EMBL" id="BAAATZ010000002">
    <property type="protein sequence ID" value="GAA2718929.1"/>
    <property type="molecule type" value="Genomic_DNA"/>
</dbReference>
<sequence length="158" mass="17234">MPEDEPKPKTGIELAREALAQARADAAKRQSVPGRRRSRQGARPGRDPRRGDGPQPFGSGIKKLLADRGWEERAAMGGVFGNWEGIVGRDLAEHTSPGAFEDGELVVNCDSPAWAQQVRLLAGQLVRRLNEELGDGAVQRVKVVGPQSARKPGQWRVR</sequence>
<comment type="caution">
    <text evidence="2">The sequence shown here is derived from an EMBL/GenBank/DDBJ whole genome shotgun (WGS) entry which is preliminary data.</text>
</comment>
<proteinExistence type="predicted"/>
<accession>A0ABP6GBR9</accession>
<evidence type="ECO:0000313" key="2">
    <source>
        <dbReference type="EMBL" id="GAA2718929.1"/>
    </source>
</evidence>
<evidence type="ECO:0000313" key="3">
    <source>
        <dbReference type="Proteomes" id="UP001501842"/>
    </source>
</evidence>
<dbReference type="InterPro" id="IPR007922">
    <property type="entry name" value="DciA-like"/>
</dbReference>
<gene>
    <name evidence="2" type="ORF">GCM10010439_03150</name>
</gene>
<evidence type="ECO:0008006" key="4">
    <source>
        <dbReference type="Google" id="ProtNLM"/>
    </source>
</evidence>
<dbReference type="PANTHER" id="PTHR36456:SF1">
    <property type="entry name" value="UPF0232 PROTEIN SCO3875"/>
    <property type="match status" value="1"/>
</dbReference>
<dbReference type="PANTHER" id="PTHR36456">
    <property type="entry name" value="UPF0232 PROTEIN SCO3875"/>
    <property type="match status" value="1"/>
</dbReference>